<sequence length="445" mass="47786">MLVRELSDEDDSTRGSLFDDEGSHADIEKDRATKPRTVLTLAPLLGAASSPWPMMWVGCGTLVIPIATIPSAAEHAAATDEPPPSPGDLVSIKFVVGRGNSAVAASDPTSVFPVVVDLASLVHSIEPAPSVDNTALLQRISRHHAEVEATWKWCPSSHSSSTTHSRRSMWRLVSLVVCDCRSLFGTCCNSVRLVPAVRTCIDVDTSVQDGQAITASGVRRHSWHIDFDKKVEPLTVVPDTISAVPVSATAVVDAWAQTEVDELPPLTKGSRQSGKKQPASAAQQKEPRQRDRSSNSSYVNINSVEKKPNKVIIVDDEESAPQELLPHPHGDATSASRTNASTNNADDTSVSILETQLGGRRERLSTNGAPVFVGDLVGPSMSTCTVPADHSSRPLTIVTTGTRLTAEERKACEKVSLTVNPPMTLFHSATYLVMEPPQHASQFDY</sequence>
<keyword evidence="3" id="KW-1185">Reference proteome</keyword>
<evidence type="ECO:0000313" key="2">
    <source>
        <dbReference type="EMBL" id="CUI14555.1"/>
    </source>
</evidence>
<feature type="compositionally biased region" description="Polar residues" evidence="1">
    <location>
        <begin position="333"/>
        <end position="348"/>
    </location>
</feature>
<feature type="region of interest" description="Disordered" evidence="1">
    <location>
        <begin position="262"/>
        <end position="302"/>
    </location>
</feature>
<dbReference type="Proteomes" id="UP000051952">
    <property type="component" value="Unassembled WGS sequence"/>
</dbReference>
<accession>A0A0S4KJ44</accession>
<evidence type="ECO:0000313" key="3">
    <source>
        <dbReference type="Proteomes" id="UP000051952"/>
    </source>
</evidence>
<dbReference type="VEuPathDB" id="TriTrypDB:BSAL_07520"/>
<feature type="region of interest" description="Disordered" evidence="1">
    <location>
        <begin position="1"/>
        <end position="30"/>
    </location>
</feature>
<dbReference type="EMBL" id="CYKH01001404">
    <property type="protein sequence ID" value="CUI14555.1"/>
    <property type="molecule type" value="Genomic_DNA"/>
</dbReference>
<organism evidence="2 3">
    <name type="scientific">Bodo saltans</name>
    <name type="common">Flagellated protozoan</name>
    <dbReference type="NCBI Taxonomy" id="75058"/>
    <lineage>
        <taxon>Eukaryota</taxon>
        <taxon>Discoba</taxon>
        <taxon>Euglenozoa</taxon>
        <taxon>Kinetoplastea</taxon>
        <taxon>Metakinetoplastina</taxon>
        <taxon>Eubodonida</taxon>
        <taxon>Bodonidae</taxon>
        <taxon>Bodo</taxon>
    </lineage>
</organism>
<feature type="region of interest" description="Disordered" evidence="1">
    <location>
        <begin position="320"/>
        <end position="348"/>
    </location>
</feature>
<feature type="compositionally biased region" description="Basic and acidic residues" evidence="1">
    <location>
        <begin position="21"/>
        <end position="30"/>
    </location>
</feature>
<proteinExistence type="predicted"/>
<protein>
    <submittedName>
        <fullName evidence="2">Uncharacterized protein</fullName>
    </submittedName>
</protein>
<dbReference type="AlphaFoldDB" id="A0A0S4KJ44"/>
<reference evidence="3" key="1">
    <citation type="submission" date="2015-09" db="EMBL/GenBank/DDBJ databases">
        <authorList>
            <consortium name="Pathogen Informatics"/>
        </authorList>
    </citation>
    <scope>NUCLEOTIDE SEQUENCE [LARGE SCALE GENOMIC DNA]</scope>
    <source>
        <strain evidence="3">Lake Konstanz</strain>
    </source>
</reference>
<evidence type="ECO:0000256" key="1">
    <source>
        <dbReference type="SAM" id="MobiDB-lite"/>
    </source>
</evidence>
<gene>
    <name evidence="2" type="ORF">BSAL_07520</name>
</gene>
<name>A0A0S4KJ44_BODSA</name>